<dbReference type="SUPFAM" id="SSF53474">
    <property type="entry name" value="alpha/beta-Hydrolases"/>
    <property type="match status" value="1"/>
</dbReference>
<comment type="similarity">
    <text evidence="1 4">Belongs to the type-B carboxylesterase/lipase family.</text>
</comment>
<feature type="chain" id="PRO_5044999123" description="Carboxylic ester hydrolase" evidence="4">
    <location>
        <begin position="18"/>
        <end position="585"/>
    </location>
</feature>
<protein>
    <recommendedName>
        <fullName evidence="4">Carboxylic ester hydrolase</fullName>
        <ecNumber evidence="4">3.1.1.-</ecNumber>
    </recommendedName>
</protein>
<name>A0ABN8M857_9CNID</name>
<organism evidence="6 7">
    <name type="scientific">Porites evermanni</name>
    <dbReference type="NCBI Taxonomy" id="104178"/>
    <lineage>
        <taxon>Eukaryota</taxon>
        <taxon>Metazoa</taxon>
        <taxon>Cnidaria</taxon>
        <taxon>Anthozoa</taxon>
        <taxon>Hexacorallia</taxon>
        <taxon>Scleractinia</taxon>
        <taxon>Fungiina</taxon>
        <taxon>Poritidae</taxon>
        <taxon>Porites</taxon>
    </lineage>
</organism>
<evidence type="ECO:0000256" key="3">
    <source>
        <dbReference type="ARBA" id="ARBA00022801"/>
    </source>
</evidence>
<evidence type="ECO:0000259" key="5">
    <source>
        <dbReference type="Pfam" id="PF00135"/>
    </source>
</evidence>
<dbReference type="Gene3D" id="3.40.50.1820">
    <property type="entry name" value="alpha/beta hydrolase"/>
    <property type="match status" value="1"/>
</dbReference>
<keyword evidence="2 4" id="KW-0732">Signal</keyword>
<evidence type="ECO:0000256" key="4">
    <source>
        <dbReference type="RuleBase" id="RU361235"/>
    </source>
</evidence>
<gene>
    <name evidence="6" type="ORF">PEVE_00023047</name>
</gene>
<dbReference type="PROSITE" id="PS00122">
    <property type="entry name" value="CARBOXYLESTERASE_B_1"/>
    <property type="match status" value="1"/>
</dbReference>
<keyword evidence="3 4" id="KW-0378">Hydrolase</keyword>
<reference evidence="6 7" key="1">
    <citation type="submission" date="2022-05" db="EMBL/GenBank/DDBJ databases">
        <authorList>
            <consortium name="Genoscope - CEA"/>
            <person name="William W."/>
        </authorList>
    </citation>
    <scope>NUCLEOTIDE SEQUENCE [LARGE SCALE GENOMIC DNA]</scope>
</reference>
<dbReference type="InterPro" id="IPR002018">
    <property type="entry name" value="CarbesteraseB"/>
</dbReference>
<feature type="domain" description="Carboxylesterase type B" evidence="5">
    <location>
        <begin position="19"/>
        <end position="542"/>
    </location>
</feature>
<keyword evidence="7" id="KW-1185">Reference proteome</keyword>
<dbReference type="EC" id="3.1.1.-" evidence="4"/>
<dbReference type="PANTHER" id="PTHR43903">
    <property type="entry name" value="NEUROLIGIN"/>
    <property type="match status" value="1"/>
</dbReference>
<dbReference type="InterPro" id="IPR051093">
    <property type="entry name" value="Neuroligin/BSAL"/>
</dbReference>
<dbReference type="InterPro" id="IPR019819">
    <property type="entry name" value="Carboxylesterase_B_CS"/>
</dbReference>
<accession>A0ABN8M857</accession>
<comment type="caution">
    <text evidence="6">The sequence shown here is derived from an EMBL/GenBank/DDBJ whole genome shotgun (WGS) entry which is preliminary data.</text>
</comment>
<dbReference type="PROSITE" id="PS00941">
    <property type="entry name" value="CARBOXYLESTERASE_B_2"/>
    <property type="match status" value="1"/>
</dbReference>
<sequence length="585" mass="65225">MLLTTTLLCAMFPIVQLMTVSTKYGDLEGLIDSYPNPYTPFTSVIKFLGVPFAAPPIGKLRFKAPLPPNEWKPTVRQAKVLRKICWQDKTFEFLDKLFNENFIYSEDCLYLNVYTPNVSQSFPVMVYIHGGGYELGSALPWPGDILALQGLVVVIIQYRLGPFGFLTTGDSASPGNFGMLDQVEALKWVKENIENFGGNPNKVTIFGESAGATSVSLHLMSPLSQGLFHRVIAESGVDLCSWAIQPTSLGVNYAKELSQKLNCPVGNHDAMVNCIREKGAADIQNASKSTNSYRSVDYLQWAPVVDKNFLHDTPQNLRVKGDFERVPLMIGFTSNESADSLESIAEKFFDLTESVDNGVSPVYFKTFIAKLSQALNSRNQTADLIADALEFMYTSWPDNSDKYALRIQLVSLVSDKVYFAPSHQVGDIHSRVSSVYMYEFARRPKTIQAAEWMGVPHAANVIFDFGWPFLPNFAGVYDDADQNVSLFIMTTYANFARSGDPTPQSVSGITWEGYNSSHRAYLQVDTVPKMKSSFNPRRVSFWNDYYAKLTEINFDSKEIIVSSASPTNVAMAAFNLIAVLTIFFM</sequence>
<dbReference type="Pfam" id="PF00135">
    <property type="entry name" value="COesterase"/>
    <property type="match status" value="1"/>
</dbReference>
<evidence type="ECO:0000256" key="1">
    <source>
        <dbReference type="ARBA" id="ARBA00005964"/>
    </source>
</evidence>
<dbReference type="Proteomes" id="UP001159427">
    <property type="component" value="Unassembled WGS sequence"/>
</dbReference>
<dbReference type="InterPro" id="IPR029058">
    <property type="entry name" value="AB_hydrolase_fold"/>
</dbReference>
<proteinExistence type="inferred from homology"/>
<evidence type="ECO:0000313" key="7">
    <source>
        <dbReference type="Proteomes" id="UP001159427"/>
    </source>
</evidence>
<dbReference type="InterPro" id="IPR019826">
    <property type="entry name" value="Carboxylesterase_B_AS"/>
</dbReference>
<feature type="signal peptide" evidence="4">
    <location>
        <begin position="1"/>
        <end position="17"/>
    </location>
</feature>
<dbReference type="EMBL" id="CALNXI010000306">
    <property type="protein sequence ID" value="CAH3024478.1"/>
    <property type="molecule type" value="Genomic_DNA"/>
</dbReference>
<evidence type="ECO:0000256" key="2">
    <source>
        <dbReference type="ARBA" id="ARBA00022729"/>
    </source>
</evidence>
<evidence type="ECO:0000313" key="6">
    <source>
        <dbReference type="EMBL" id="CAH3024478.1"/>
    </source>
</evidence>